<gene>
    <name evidence="6" type="primary">Mo05991</name>
    <name evidence="6" type="ORF">E5Q_05991</name>
</gene>
<name>G7E9H7_MIXOS</name>
<keyword evidence="7" id="KW-1185">Reference proteome</keyword>
<dbReference type="PRINTS" id="PR00499">
    <property type="entry name" value="P67PHOX"/>
</dbReference>
<dbReference type="CDD" id="cd11961">
    <property type="entry name" value="SH3_Abp1_fungi_C2"/>
    <property type="match status" value="1"/>
</dbReference>
<dbReference type="SMART" id="SM00102">
    <property type="entry name" value="ADF"/>
    <property type="match status" value="1"/>
</dbReference>
<reference evidence="6 7" key="2">
    <citation type="journal article" date="2012" name="Open Biol.">
        <title>Characteristics of nucleosomes and linker DNA regions on the genome of the basidiomycete Mixia osmundae revealed by mono- and dinucleosome mapping.</title>
        <authorList>
            <person name="Nishida H."/>
            <person name="Kondo S."/>
            <person name="Matsumoto T."/>
            <person name="Suzuki Y."/>
            <person name="Yoshikawa H."/>
            <person name="Taylor T.D."/>
            <person name="Sugiyama J."/>
        </authorList>
    </citation>
    <scope>NUCLEOTIDE SEQUENCE [LARGE SCALE GENOMIC DNA]</scope>
    <source>
        <strain evidence="7">CBS 9802 / IAM 14324 / JCM 22182 / KY 12970</strain>
    </source>
</reference>
<dbReference type="SUPFAM" id="SSF50044">
    <property type="entry name" value="SH3-domain"/>
    <property type="match status" value="2"/>
</dbReference>
<dbReference type="PANTHER" id="PTHR10829:SF25">
    <property type="entry name" value="DREBRIN-LIKE PROTEIN"/>
    <property type="match status" value="1"/>
</dbReference>
<dbReference type="AlphaFoldDB" id="G7E9H7"/>
<feature type="compositionally biased region" description="Low complexity" evidence="3">
    <location>
        <begin position="141"/>
        <end position="156"/>
    </location>
</feature>
<feature type="domain" description="SH3" evidence="4">
    <location>
        <begin position="561"/>
        <end position="619"/>
    </location>
</feature>
<dbReference type="FunCoup" id="G7E9H7">
    <property type="interactions" value="116"/>
</dbReference>
<feature type="region of interest" description="Disordered" evidence="3">
    <location>
        <begin position="136"/>
        <end position="156"/>
    </location>
</feature>
<evidence type="ECO:0000259" key="4">
    <source>
        <dbReference type="PROSITE" id="PS50002"/>
    </source>
</evidence>
<dbReference type="GO" id="GO:0030833">
    <property type="term" value="P:regulation of actin filament polymerization"/>
    <property type="evidence" value="ECO:0007669"/>
    <property type="project" value="TreeGrafter"/>
</dbReference>
<dbReference type="Pfam" id="PF00241">
    <property type="entry name" value="Cofilin_ADF"/>
    <property type="match status" value="1"/>
</dbReference>
<feature type="domain" description="ADF-H" evidence="5">
    <location>
        <begin position="3"/>
        <end position="133"/>
    </location>
</feature>
<dbReference type="Pfam" id="PF00018">
    <property type="entry name" value="SH3_1"/>
    <property type="match status" value="1"/>
</dbReference>
<evidence type="ECO:0008006" key="8">
    <source>
        <dbReference type="Google" id="ProtNLM"/>
    </source>
</evidence>
<dbReference type="OrthoDB" id="5971719at2759"/>
<dbReference type="GO" id="GO:0005884">
    <property type="term" value="C:actin filament"/>
    <property type="evidence" value="ECO:0007669"/>
    <property type="project" value="TreeGrafter"/>
</dbReference>
<evidence type="ECO:0000256" key="3">
    <source>
        <dbReference type="SAM" id="MobiDB-lite"/>
    </source>
</evidence>
<evidence type="ECO:0000259" key="5">
    <source>
        <dbReference type="PROSITE" id="PS51263"/>
    </source>
</evidence>
<feature type="compositionally biased region" description="Pro residues" evidence="3">
    <location>
        <begin position="247"/>
        <end position="256"/>
    </location>
</feature>
<evidence type="ECO:0000256" key="1">
    <source>
        <dbReference type="ARBA" id="ARBA00022443"/>
    </source>
</evidence>
<dbReference type="PROSITE" id="PS50002">
    <property type="entry name" value="SH3"/>
    <property type="match status" value="2"/>
</dbReference>
<feature type="compositionally biased region" description="Pro residues" evidence="3">
    <location>
        <begin position="351"/>
        <end position="369"/>
    </location>
</feature>
<dbReference type="EMBL" id="BABT02000220">
    <property type="protein sequence ID" value="GAA99296.1"/>
    <property type="molecule type" value="Genomic_DNA"/>
</dbReference>
<dbReference type="SMART" id="SM00326">
    <property type="entry name" value="SH3"/>
    <property type="match status" value="2"/>
</dbReference>
<dbReference type="Gene3D" id="2.30.30.40">
    <property type="entry name" value="SH3 Domains"/>
    <property type="match status" value="2"/>
</dbReference>
<feature type="domain" description="SH3" evidence="4">
    <location>
        <begin position="482"/>
        <end position="541"/>
    </location>
</feature>
<dbReference type="eggNOG" id="KOG1029">
    <property type="taxonomic scope" value="Eukaryota"/>
</dbReference>
<dbReference type="InterPro" id="IPR002108">
    <property type="entry name" value="ADF-H"/>
</dbReference>
<organism evidence="6 7">
    <name type="scientific">Mixia osmundae (strain CBS 9802 / IAM 14324 / JCM 22182 / KY 12970)</name>
    <dbReference type="NCBI Taxonomy" id="764103"/>
    <lineage>
        <taxon>Eukaryota</taxon>
        <taxon>Fungi</taxon>
        <taxon>Dikarya</taxon>
        <taxon>Basidiomycota</taxon>
        <taxon>Pucciniomycotina</taxon>
        <taxon>Mixiomycetes</taxon>
        <taxon>Mixiales</taxon>
        <taxon>Mixiaceae</taxon>
        <taxon>Mixia</taxon>
    </lineage>
</organism>
<keyword evidence="1 2" id="KW-0728">SH3 domain</keyword>
<dbReference type="Proteomes" id="UP000009131">
    <property type="component" value="Unassembled WGS sequence"/>
</dbReference>
<proteinExistence type="predicted"/>
<dbReference type="CDD" id="cd11819">
    <property type="entry name" value="SH3_Cortactin_like"/>
    <property type="match status" value="1"/>
</dbReference>
<reference evidence="6 7" key="1">
    <citation type="journal article" date="2011" name="J. Gen. Appl. Microbiol.">
        <title>Draft genome sequencing of the enigmatic basidiomycete Mixia osmundae.</title>
        <authorList>
            <person name="Nishida H."/>
            <person name="Nagatsuka Y."/>
            <person name="Sugiyama J."/>
        </authorList>
    </citation>
    <scope>NUCLEOTIDE SEQUENCE [LARGE SCALE GENOMIC DNA]</scope>
    <source>
        <strain evidence="7">CBS 9802 / IAM 14324 / JCM 22182 / KY 12970</strain>
    </source>
</reference>
<dbReference type="STRING" id="764103.G7E9H7"/>
<evidence type="ECO:0000313" key="7">
    <source>
        <dbReference type="Proteomes" id="UP000009131"/>
    </source>
</evidence>
<comment type="caution">
    <text evidence="6">The sequence shown here is derived from an EMBL/GenBank/DDBJ whole genome shotgun (WGS) entry which is preliminary data.</text>
</comment>
<feature type="compositionally biased region" description="Low complexity" evidence="3">
    <location>
        <begin position="203"/>
        <end position="216"/>
    </location>
</feature>
<dbReference type="OMA" id="FKEPRGA"/>
<dbReference type="PRINTS" id="PR00452">
    <property type="entry name" value="SH3DOMAIN"/>
</dbReference>
<dbReference type="PROSITE" id="PS51263">
    <property type="entry name" value="ADF_H"/>
    <property type="match status" value="1"/>
</dbReference>
<dbReference type="InterPro" id="IPR036028">
    <property type="entry name" value="SH3-like_dom_sf"/>
</dbReference>
<dbReference type="InterPro" id="IPR001452">
    <property type="entry name" value="SH3_domain"/>
</dbReference>
<feature type="compositionally biased region" description="Pro residues" evidence="3">
    <location>
        <begin position="410"/>
        <end position="425"/>
    </location>
</feature>
<dbReference type="Gene3D" id="3.40.20.10">
    <property type="entry name" value="Severin"/>
    <property type="match status" value="1"/>
</dbReference>
<feature type="region of interest" description="Disordered" evidence="3">
    <location>
        <begin position="172"/>
        <end position="425"/>
    </location>
</feature>
<dbReference type="InterPro" id="IPR029006">
    <property type="entry name" value="ADF-H/Gelsolin-like_dom_sf"/>
</dbReference>
<protein>
    <recommendedName>
        <fullName evidence="8">SH3 domain-containing protein</fullName>
    </recommendedName>
</protein>
<dbReference type="InParanoid" id="G7E9H7"/>
<dbReference type="SUPFAM" id="SSF55753">
    <property type="entry name" value="Actin depolymerizing proteins"/>
    <property type="match status" value="1"/>
</dbReference>
<dbReference type="eggNOG" id="KOG3655">
    <property type="taxonomic scope" value="Eukaryota"/>
</dbReference>
<dbReference type="GO" id="GO:0051015">
    <property type="term" value="F:actin filament binding"/>
    <property type="evidence" value="ECO:0007669"/>
    <property type="project" value="TreeGrafter"/>
</dbReference>
<dbReference type="CDD" id="cd11281">
    <property type="entry name" value="ADF_drebrin_like"/>
    <property type="match status" value="1"/>
</dbReference>
<evidence type="ECO:0000256" key="2">
    <source>
        <dbReference type="PROSITE-ProRule" id="PRU00192"/>
    </source>
</evidence>
<dbReference type="InterPro" id="IPR035718">
    <property type="entry name" value="Abp1_fungi_SH3_C2"/>
</dbReference>
<dbReference type="HOGENOM" id="CLU_013085_2_0_1"/>
<dbReference type="GO" id="GO:0030864">
    <property type="term" value="C:cortical actin cytoskeleton"/>
    <property type="evidence" value="ECO:0007669"/>
    <property type="project" value="TreeGrafter"/>
</dbReference>
<sequence length="619" mass="64788">MAQLSLNDPALGPPYQSVIDGSSSWVVYGYEKGTNDLKVQAVSDDDTAELSDFVEEFTNGRMLYGLIRVTDPTTKLVKFVLVCWCGNGVPESKKGLFSTHSSTVAKFLRGYHVQIQARSEEDIEPDVIMKRVAQSGGSKYATATSEPAPAARAALGRPTTSAYVPIGRPDIASLKSQTPVPPAPTTPNPPASNFASVPPPMPSSASRPTPNMAARPNPAPAVTGRFSSQADDTDFVPKAAPGSSPAPSIPVAPRPAAPASTSASAPREDRPGAVGTSYTPVTLGKPGKLGNRYPFGGGDQHPDASRYSSATIAAPAEKKLTWSERQALAKQQDNDQAATDAEVASAAHALPAPPAPAAPPAPPAPPLPASRPTYRQDENDDFETPSAPAVVPASQTMNLIEDGSPSAAMLPPPPPPPPPAPPAPPMAGAMLGASLADQIADREKDEAVDEHEMNKAKLSQLALDTDQIDVAAAQSVKSPLAPSAPTATALYDYDAAEDNELTFREGDHITGIEDLGEGWFTGHLGGVSGMFPSNYVELTEAATEPAALEPVAESVSLADEAGPPFAVAQYAYDAAEDNELTFDEGDRVTNIEFTDDSWWTGRAHGKTGLFPSNYVQLEE</sequence>
<evidence type="ECO:0000313" key="6">
    <source>
        <dbReference type="EMBL" id="GAA99296.1"/>
    </source>
</evidence>
<accession>G7E9H7</accession>
<dbReference type="Pfam" id="PF14604">
    <property type="entry name" value="SH3_9"/>
    <property type="match status" value="1"/>
</dbReference>
<dbReference type="PANTHER" id="PTHR10829">
    <property type="entry name" value="CORTACTIN AND DREBRIN"/>
    <property type="match status" value="1"/>
</dbReference>
<feature type="compositionally biased region" description="Pro residues" evidence="3">
    <location>
        <begin position="179"/>
        <end position="190"/>
    </location>
</feature>
<feature type="compositionally biased region" description="Low complexity" evidence="3">
    <location>
        <begin position="237"/>
        <end position="246"/>
    </location>
</feature>
<dbReference type="RefSeq" id="XP_014568540.1">
    <property type="nucleotide sequence ID" value="XM_014713054.1"/>
</dbReference>